<dbReference type="KEGG" id="yti:FNA67_06460"/>
<dbReference type="InterPro" id="IPR009964">
    <property type="entry name" value="DUF1491"/>
</dbReference>
<gene>
    <name evidence="1" type="ORF">FNA67_06460</name>
</gene>
<accession>A0A5B9DLU1</accession>
<proteinExistence type="predicted"/>
<organism evidence="1 2">
    <name type="scientific">Paradevosia tibetensis</name>
    <dbReference type="NCBI Taxonomy" id="1447062"/>
    <lineage>
        <taxon>Bacteria</taxon>
        <taxon>Pseudomonadati</taxon>
        <taxon>Pseudomonadota</taxon>
        <taxon>Alphaproteobacteria</taxon>
        <taxon>Hyphomicrobiales</taxon>
        <taxon>Devosiaceae</taxon>
        <taxon>Paradevosia</taxon>
    </lineage>
</organism>
<evidence type="ECO:0000313" key="1">
    <source>
        <dbReference type="EMBL" id="QEE19835.1"/>
    </source>
</evidence>
<name>A0A5B9DLU1_9HYPH</name>
<dbReference type="Gene3D" id="3.40.1530.20">
    <property type="entry name" value="Protein of unknown function (DUF1491)"/>
    <property type="match status" value="1"/>
</dbReference>
<evidence type="ECO:0000313" key="2">
    <source>
        <dbReference type="Proteomes" id="UP000321062"/>
    </source>
</evidence>
<dbReference type="OrthoDB" id="9809136at2"/>
<sequence length="116" mass="12988">MSQLRTDLWCAAFIRRHNNIGQFCVVSRRGDPVAGQVFIEVDHLNGTVSLFAPASAVARTEDEGSADRLFSLRFDHVEPAKVRERLAREEDFDPDFWVLSVETRESDLGLDIAPGA</sequence>
<keyword evidence="2" id="KW-1185">Reference proteome</keyword>
<dbReference type="EMBL" id="CP041690">
    <property type="protein sequence ID" value="QEE19835.1"/>
    <property type="molecule type" value="Genomic_DNA"/>
</dbReference>
<dbReference type="RefSeq" id="WP_147655449.1">
    <property type="nucleotide sequence ID" value="NZ_BMFM01000001.1"/>
</dbReference>
<protein>
    <submittedName>
        <fullName evidence="1">DUF1491 family protein</fullName>
    </submittedName>
</protein>
<dbReference type="Proteomes" id="UP000321062">
    <property type="component" value="Chromosome"/>
</dbReference>
<dbReference type="AlphaFoldDB" id="A0A5B9DLU1"/>
<reference evidence="1 2" key="1">
    <citation type="journal article" date="2015" name="Int. J. Syst. Evol. Microbiol.">
        <title>Youhaiella tibetensis gen. nov., sp. nov., isolated from subsurface sediment.</title>
        <authorList>
            <person name="Wang Y.X."/>
            <person name="Huang F.Q."/>
            <person name="Nogi Y."/>
            <person name="Pang S.J."/>
            <person name="Wang P.K."/>
            <person name="Lv J."/>
        </authorList>
    </citation>
    <scope>NUCLEOTIDE SEQUENCE [LARGE SCALE GENOMIC DNA]</scope>
    <source>
        <strain evidence="2">fig4</strain>
    </source>
</reference>
<dbReference type="Pfam" id="PF07372">
    <property type="entry name" value="DUF1491"/>
    <property type="match status" value="1"/>
</dbReference>